<dbReference type="Proteomes" id="UP000177528">
    <property type="component" value="Unassembled WGS sequence"/>
</dbReference>
<dbReference type="Pfam" id="PF02616">
    <property type="entry name" value="SMC_ScpA"/>
    <property type="match status" value="1"/>
</dbReference>
<organism evidence="2 3">
    <name type="scientific">Candidatus Andersenbacteria bacterium RIFCSPHIGHO2_12_FULL_45_11</name>
    <dbReference type="NCBI Taxonomy" id="1797281"/>
    <lineage>
        <taxon>Bacteria</taxon>
        <taxon>Candidatus Anderseniibacteriota</taxon>
    </lineage>
</organism>
<dbReference type="PANTHER" id="PTHR33969:SF2">
    <property type="entry name" value="SEGREGATION AND CONDENSATION PROTEIN A"/>
    <property type="match status" value="1"/>
</dbReference>
<reference evidence="2 3" key="1">
    <citation type="journal article" date="2016" name="Nat. Commun.">
        <title>Thousands of microbial genomes shed light on interconnected biogeochemical processes in an aquifer system.</title>
        <authorList>
            <person name="Anantharaman K."/>
            <person name="Brown C.T."/>
            <person name="Hug L.A."/>
            <person name="Sharon I."/>
            <person name="Castelle C.J."/>
            <person name="Probst A.J."/>
            <person name="Thomas B.C."/>
            <person name="Singh A."/>
            <person name="Wilkins M.J."/>
            <person name="Karaoz U."/>
            <person name="Brodie E.L."/>
            <person name="Williams K.H."/>
            <person name="Hubbard S.S."/>
            <person name="Banfield J.F."/>
        </authorList>
    </citation>
    <scope>NUCLEOTIDE SEQUENCE [LARGE SCALE GENOMIC DNA]</scope>
</reference>
<evidence type="ECO:0000313" key="3">
    <source>
        <dbReference type="Proteomes" id="UP000177528"/>
    </source>
</evidence>
<dbReference type="InterPro" id="IPR023093">
    <property type="entry name" value="ScpA-like_C"/>
</dbReference>
<sequence>MRHQLPDVKIDQFEGPYDLLIELAKQEKVKLSEVSLSSLTQSFIAYMEQAKIPAEIVASFVIVASTLLLIKARQVLPKLTPEEDEEVNDFEERIALYQKYRDAAEVLGLQWNTRPLLSAHFFAEGEYNVPTQDAPMPIISATLLADAMRACIGKIPPPPQVRAHLTPRGRSLRELLTLFQERLSRTTTVVFQETMRRATPQEQAVSFLAVLEMARNQEITLEQQEAFGTLTLHKL</sequence>
<comment type="caution">
    <text evidence="2">The sequence shown here is derived from an EMBL/GenBank/DDBJ whole genome shotgun (WGS) entry which is preliminary data.</text>
</comment>
<dbReference type="InterPro" id="IPR003768">
    <property type="entry name" value="ScpA"/>
</dbReference>
<proteinExistence type="predicted"/>
<dbReference type="EMBL" id="MHHR01000020">
    <property type="protein sequence ID" value="OGY34168.1"/>
    <property type="molecule type" value="Genomic_DNA"/>
</dbReference>
<gene>
    <name evidence="2" type="ORF">A3D99_00420</name>
</gene>
<dbReference type="AlphaFoldDB" id="A0A1G1X2D7"/>
<dbReference type="Gene3D" id="1.10.10.580">
    <property type="entry name" value="Structural maintenance of chromosome 1. Chain E"/>
    <property type="match status" value="1"/>
</dbReference>
<dbReference type="Gene3D" id="6.10.250.2410">
    <property type="match status" value="1"/>
</dbReference>
<evidence type="ECO:0000256" key="1">
    <source>
        <dbReference type="ARBA" id="ARBA00044777"/>
    </source>
</evidence>
<name>A0A1G1X2D7_9BACT</name>
<evidence type="ECO:0000313" key="2">
    <source>
        <dbReference type="EMBL" id="OGY34168.1"/>
    </source>
</evidence>
<protein>
    <recommendedName>
        <fullName evidence="1">Segregation and condensation protein A</fullName>
    </recommendedName>
</protein>
<accession>A0A1G1X2D7</accession>
<dbReference type="PANTHER" id="PTHR33969">
    <property type="entry name" value="SEGREGATION AND CONDENSATION PROTEIN A"/>
    <property type="match status" value="1"/>
</dbReference>